<protein>
    <recommendedName>
        <fullName evidence="4">N-acetyltransferase domain-containing protein</fullName>
    </recommendedName>
</protein>
<evidence type="ECO:0000256" key="1">
    <source>
        <dbReference type="SAM" id="MobiDB-lite"/>
    </source>
</evidence>
<accession>A0A4Y4EZU7</accession>
<name>A0A4Y4EZU7_9GAMM</name>
<reference evidence="2 3" key="1">
    <citation type="submission" date="2019-06" db="EMBL/GenBank/DDBJ databases">
        <title>Whole genome shotgun sequence of Halomonas halmophila NBRC 15537.</title>
        <authorList>
            <person name="Hosoyama A."/>
            <person name="Uohara A."/>
            <person name="Ohji S."/>
            <person name="Ichikawa N."/>
        </authorList>
    </citation>
    <scope>NUCLEOTIDE SEQUENCE [LARGE SCALE GENOMIC DNA]</scope>
    <source>
        <strain evidence="2 3">NBRC 15537</strain>
    </source>
</reference>
<dbReference type="SUPFAM" id="SSF55729">
    <property type="entry name" value="Acyl-CoA N-acyltransferases (Nat)"/>
    <property type="match status" value="1"/>
</dbReference>
<dbReference type="RefSeq" id="WP_141319722.1">
    <property type="nucleotide sequence ID" value="NZ_BJOC01000021.1"/>
</dbReference>
<dbReference type="InterPro" id="IPR016181">
    <property type="entry name" value="Acyl_CoA_acyltransferase"/>
</dbReference>
<feature type="compositionally biased region" description="Low complexity" evidence="1">
    <location>
        <begin position="32"/>
        <end position="45"/>
    </location>
</feature>
<evidence type="ECO:0000313" key="3">
    <source>
        <dbReference type="Proteomes" id="UP000319812"/>
    </source>
</evidence>
<dbReference type="OrthoDB" id="6155025at2"/>
<evidence type="ECO:0000313" key="2">
    <source>
        <dbReference type="EMBL" id="GED22717.1"/>
    </source>
</evidence>
<proteinExistence type="predicted"/>
<dbReference type="Proteomes" id="UP000319812">
    <property type="component" value="Unassembled WGS sequence"/>
</dbReference>
<dbReference type="Gene3D" id="3.40.630.30">
    <property type="match status" value="1"/>
</dbReference>
<dbReference type="EMBL" id="BJOC01000021">
    <property type="protein sequence ID" value="GED22717.1"/>
    <property type="molecule type" value="Genomic_DNA"/>
</dbReference>
<sequence>MLKAIKHWVDKARETTLGSAPTATPRAEPHAPDAAATAPTRPLALPLEDARTDDIDGFLEAARRAERSGASPWVLRDEARLETLRRALEFVVHRGLWLQRDQQGVAHWQGRLLALRHEDGHALGMAFVCRRDDEAAWQLRFFYVEPQWQERGHAGRLLATLRNVLRGTPVEVRLPRQCGVAIRSLEKAGFECRYTDAQGVAHYEAPAQWNDTKRAGRSV</sequence>
<evidence type="ECO:0008006" key="4">
    <source>
        <dbReference type="Google" id="ProtNLM"/>
    </source>
</evidence>
<comment type="caution">
    <text evidence="2">The sequence shown here is derived from an EMBL/GenBank/DDBJ whole genome shotgun (WGS) entry which is preliminary data.</text>
</comment>
<gene>
    <name evidence="2" type="ORF">HHA01_16940</name>
</gene>
<organism evidence="2 3">
    <name type="scientific">Halomonas halmophila</name>
    <dbReference type="NCBI Taxonomy" id="252"/>
    <lineage>
        <taxon>Bacteria</taxon>
        <taxon>Pseudomonadati</taxon>
        <taxon>Pseudomonadota</taxon>
        <taxon>Gammaproteobacteria</taxon>
        <taxon>Oceanospirillales</taxon>
        <taxon>Halomonadaceae</taxon>
        <taxon>Halomonas</taxon>
    </lineage>
</organism>
<feature type="region of interest" description="Disordered" evidence="1">
    <location>
        <begin position="13"/>
        <end position="45"/>
    </location>
</feature>
<dbReference type="AlphaFoldDB" id="A0A4Y4EZU7"/>
<keyword evidence="3" id="KW-1185">Reference proteome</keyword>